<evidence type="ECO:0000313" key="4">
    <source>
        <dbReference type="Proteomes" id="UP000077875"/>
    </source>
</evidence>
<dbReference type="AlphaFoldDB" id="A0A172YIB0"/>
<dbReference type="EMBL" id="CP015243">
    <property type="protein sequence ID" value="ANF58929.1"/>
    <property type="molecule type" value="Genomic_DNA"/>
</dbReference>
<protein>
    <recommendedName>
        <fullName evidence="5">Heptosyltransferase</fullName>
    </recommendedName>
</protein>
<evidence type="ECO:0000256" key="1">
    <source>
        <dbReference type="ARBA" id="ARBA00022676"/>
    </source>
</evidence>
<proteinExistence type="predicted"/>
<dbReference type="PANTHER" id="PTHR30160">
    <property type="entry name" value="TETRAACYLDISACCHARIDE 4'-KINASE-RELATED"/>
    <property type="match status" value="1"/>
</dbReference>
<accession>A0A172YIB0</accession>
<dbReference type="Pfam" id="PF01075">
    <property type="entry name" value="Glyco_transf_9"/>
    <property type="match status" value="1"/>
</dbReference>
<dbReference type="GO" id="GO:0005829">
    <property type="term" value="C:cytosol"/>
    <property type="evidence" value="ECO:0007669"/>
    <property type="project" value="TreeGrafter"/>
</dbReference>
<gene>
    <name evidence="3" type="ORF">A5892_16850</name>
</gene>
<dbReference type="InterPro" id="IPR051199">
    <property type="entry name" value="LPS_LOS_Heptosyltrfase"/>
</dbReference>
<dbReference type="GO" id="GO:0008713">
    <property type="term" value="F:ADP-heptose-lipopolysaccharide heptosyltransferase activity"/>
    <property type="evidence" value="ECO:0007669"/>
    <property type="project" value="TreeGrafter"/>
</dbReference>
<keyword evidence="1" id="KW-0328">Glycosyltransferase</keyword>
<reference evidence="3 4" key="1">
    <citation type="submission" date="2016-04" db="EMBL/GenBank/DDBJ databases">
        <title>Complete Genome Sequence of Halotalea alkalilenta IHB B 13600.</title>
        <authorList>
            <person name="Swarnkar M.K."/>
            <person name="Sharma A."/>
            <person name="Kaushal K."/>
            <person name="Soni R."/>
            <person name="Rana S."/>
            <person name="Singh A.K."/>
            <person name="Gulati A."/>
        </authorList>
    </citation>
    <scope>NUCLEOTIDE SEQUENCE [LARGE SCALE GENOMIC DNA]</scope>
    <source>
        <strain evidence="3 4">IHB B 13600</strain>
    </source>
</reference>
<dbReference type="Proteomes" id="UP000077875">
    <property type="component" value="Chromosome"/>
</dbReference>
<organism evidence="3 4">
    <name type="scientific">Halotalea alkalilenta</name>
    <dbReference type="NCBI Taxonomy" id="376489"/>
    <lineage>
        <taxon>Bacteria</taxon>
        <taxon>Pseudomonadati</taxon>
        <taxon>Pseudomonadota</taxon>
        <taxon>Gammaproteobacteria</taxon>
        <taxon>Oceanospirillales</taxon>
        <taxon>Halomonadaceae</taxon>
        <taxon>Halotalea</taxon>
    </lineage>
</organism>
<evidence type="ECO:0000256" key="2">
    <source>
        <dbReference type="ARBA" id="ARBA00022679"/>
    </source>
</evidence>
<evidence type="ECO:0008006" key="5">
    <source>
        <dbReference type="Google" id="ProtNLM"/>
    </source>
</evidence>
<dbReference type="SUPFAM" id="SSF53756">
    <property type="entry name" value="UDP-Glycosyltransferase/glycogen phosphorylase"/>
    <property type="match status" value="1"/>
</dbReference>
<sequence length="393" mass="43032">MLVAARGAVNRGDGALWHLRGYAILRPLTGWTMAKHRMSRRRIERELGRRFISWRHDYTPAPMPMDAVKSAVVYVPKALGDSMATFPAIRALQQRGVEKIIVVASRHAEAVFSPLRDEGVEVRSIPHDRAYREVKQMARSINADHGRIDLCVEATLRDASSAVYFVGTLKARMNLQFSGSKMKCYLPKVSDRALAMYASEESVPRCWAALMSDAGVGEMAGRFELPIPLEIERQVSQALEPLGRYIALNLDGGDDERKLTLEKGGEICQILIERYSLPVVLIASPAGEAKAAALAARFPTATLPELPRSIHHSGAIVKGAELLVSPDTSVVHVASAYDRPVVAFYSKQLGLWLPQSTRQSVVVKPGDVNALSAAELIAALDDIDASAEEQSRT</sequence>
<dbReference type="Gene3D" id="3.40.50.2000">
    <property type="entry name" value="Glycogen Phosphorylase B"/>
    <property type="match status" value="2"/>
</dbReference>
<dbReference type="InterPro" id="IPR002201">
    <property type="entry name" value="Glyco_trans_9"/>
</dbReference>
<dbReference type="KEGG" id="haa:A5892_16850"/>
<keyword evidence="2" id="KW-0808">Transferase</keyword>
<name>A0A172YIB0_9GAMM</name>
<evidence type="ECO:0000313" key="3">
    <source>
        <dbReference type="EMBL" id="ANF58929.1"/>
    </source>
</evidence>
<keyword evidence="4" id="KW-1185">Reference proteome</keyword>
<dbReference type="GO" id="GO:0009244">
    <property type="term" value="P:lipopolysaccharide core region biosynthetic process"/>
    <property type="evidence" value="ECO:0007669"/>
    <property type="project" value="TreeGrafter"/>
</dbReference>
<dbReference type="STRING" id="376489.A5892_16850"/>